<keyword evidence="2" id="KW-1185">Reference proteome</keyword>
<gene>
    <name evidence="1" type="ORF">Vbra_10911</name>
</gene>
<evidence type="ECO:0000313" key="1">
    <source>
        <dbReference type="EMBL" id="CEL92173.1"/>
    </source>
</evidence>
<dbReference type="AlphaFoldDB" id="A0A0G4EAB6"/>
<proteinExistence type="predicted"/>
<dbReference type="EMBL" id="CDMY01000055">
    <property type="protein sequence ID" value="CEL92173.1"/>
    <property type="molecule type" value="Genomic_DNA"/>
</dbReference>
<dbReference type="Proteomes" id="UP000041254">
    <property type="component" value="Unassembled WGS sequence"/>
</dbReference>
<dbReference type="InParanoid" id="A0A0G4EAB6"/>
<sequence>MTTMMITMLAPSAAKKSMMGTSGLSYSRGRSAGEALEHSWFAETRDGDKSSSTKVDTSNKKISIVLSLSRERLRRPPSRLGAELIRMTSR</sequence>
<dbReference type="VEuPathDB" id="CryptoDB:Vbra_10911"/>
<organism evidence="1 2">
    <name type="scientific">Vitrella brassicaformis (strain CCMP3155)</name>
    <dbReference type="NCBI Taxonomy" id="1169540"/>
    <lineage>
        <taxon>Eukaryota</taxon>
        <taxon>Sar</taxon>
        <taxon>Alveolata</taxon>
        <taxon>Colpodellida</taxon>
        <taxon>Vitrellaceae</taxon>
        <taxon>Vitrella</taxon>
    </lineage>
</organism>
<reference evidence="1 2" key="1">
    <citation type="submission" date="2014-11" db="EMBL/GenBank/DDBJ databases">
        <authorList>
            <person name="Zhu J."/>
            <person name="Qi W."/>
            <person name="Song R."/>
        </authorList>
    </citation>
    <scope>NUCLEOTIDE SEQUENCE [LARGE SCALE GENOMIC DNA]</scope>
</reference>
<evidence type="ECO:0000313" key="2">
    <source>
        <dbReference type="Proteomes" id="UP000041254"/>
    </source>
</evidence>
<name>A0A0G4EAB6_VITBC</name>
<accession>A0A0G4EAB6</accession>
<protein>
    <submittedName>
        <fullName evidence="1">Uncharacterized protein</fullName>
    </submittedName>
</protein>